<evidence type="ECO:0000313" key="3">
    <source>
        <dbReference type="Proteomes" id="UP000233524"/>
    </source>
</evidence>
<name>A0A2N3N0J3_9PEZI</name>
<accession>A0A2N3N0J3</accession>
<proteinExistence type="predicted"/>
<feature type="signal peptide" evidence="1">
    <location>
        <begin position="1"/>
        <end position="19"/>
    </location>
</feature>
<evidence type="ECO:0000313" key="2">
    <source>
        <dbReference type="EMBL" id="PKS05947.1"/>
    </source>
</evidence>
<dbReference type="OrthoDB" id="4843554at2759"/>
<keyword evidence="1" id="KW-0732">Signal</keyword>
<dbReference type="EMBL" id="NLAX01001139">
    <property type="protein sequence ID" value="PKS05947.1"/>
    <property type="molecule type" value="Genomic_DNA"/>
</dbReference>
<dbReference type="InParanoid" id="A0A2N3N0J3"/>
<gene>
    <name evidence="2" type="ORF">jhhlp_007780</name>
</gene>
<keyword evidence="3" id="KW-1185">Reference proteome</keyword>
<dbReference type="Proteomes" id="UP000233524">
    <property type="component" value="Unassembled WGS sequence"/>
</dbReference>
<protein>
    <submittedName>
        <fullName evidence="2">Uncharacterized protein</fullName>
    </submittedName>
</protein>
<sequence length="306" mass="31638">MCSVKTAVLLSGLAVLANAQDEMVKLDPNDVALGCATICGPIVELTDICHVASHADFKRKIKRRKIGKRQVVTNAFGLVVPAPQKTPVTSERVITITTVVTLTATPSQAVPGVATTPAVGNNPLPASSSVWTTTMTMVLPEDDGDGGLPVDETDVRLAFPTTTSTPLAVGNAADGTETVSGVEEVWEYAEQKETVVVEDAERACVCNNTSFDVALVSGLCTSCIQQAGYAPGSMGEIMNQCQFGEQVYTDVSDDIVDNLVVKAVAPTFSAGIDSSLLSDSPPSPRHGTGFAGALAAGVACGLALLL</sequence>
<organism evidence="2 3">
    <name type="scientific">Lomentospora prolificans</name>
    <dbReference type="NCBI Taxonomy" id="41688"/>
    <lineage>
        <taxon>Eukaryota</taxon>
        <taxon>Fungi</taxon>
        <taxon>Dikarya</taxon>
        <taxon>Ascomycota</taxon>
        <taxon>Pezizomycotina</taxon>
        <taxon>Sordariomycetes</taxon>
        <taxon>Hypocreomycetidae</taxon>
        <taxon>Microascales</taxon>
        <taxon>Microascaceae</taxon>
        <taxon>Lomentospora</taxon>
    </lineage>
</organism>
<evidence type="ECO:0000256" key="1">
    <source>
        <dbReference type="SAM" id="SignalP"/>
    </source>
</evidence>
<dbReference type="VEuPathDB" id="FungiDB:jhhlp_007780"/>
<comment type="caution">
    <text evidence="2">The sequence shown here is derived from an EMBL/GenBank/DDBJ whole genome shotgun (WGS) entry which is preliminary data.</text>
</comment>
<dbReference type="AlphaFoldDB" id="A0A2N3N0J3"/>
<dbReference type="STRING" id="41688.A0A2N3N0J3"/>
<feature type="chain" id="PRO_5014710356" evidence="1">
    <location>
        <begin position="20"/>
        <end position="306"/>
    </location>
</feature>
<reference evidence="2 3" key="1">
    <citation type="journal article" date="2017" name="G3 (Bethesda)">
        <title>First Draft Genome Sequence of the Pathogenic Fungus Lomentospora prolificans (Formerly Scedosporium prolificans).</title>
        <authorList>
            <person name="Luo R."/>
            <person name="Zimin A."/>
            <person name="Workman R."/>
            <person name="Fan Y."/>
            <person name="Pertea G."/>
            <person name="Grossman N."/>
            <person name="Wear M.P."/>
            <person name="Jia B."/>
            <person name="Miller H."/>
            <person name="Casadevall A."/>
            <person name="Timp W."/>
            <person name="Zhang S.X."/>
            <person name="Salzberg S.L."/>
        </authorList>
    </citation>
    <scope>NUCLEOTIDE SEQUENCE [LARGE SCALE GENOMIC DNA]</scope>
    <source>
        <strain evidence="2 3">JHH-5317</strain>
    </source>
</reference>